<accession>A0A1M6WRX6</accession>
<reference evidence="4 5" key="1">
    <citation type="submission" date="2016-11" db="EMBL/GenBank/DDBJ databases">
        <authorList>
            <person name="Jaros S."/>
            <person name="Januszkiewicz K."/>
            <person name="Wedrychowicz H."/>
        </authorList>
    </citation>
    <scope>NUCLEOTIDE SEQUENCE [LARGE SCALE GENOMIC DNA]</scope>
    <source>
        <strain evidence="4 5">DSM 43832</strain>
    </source>
</reference>
<dbReference type="STRING" id="1848.SAMN05443637_11570"/>
<dbReference type="Gene3D" id="3.40.630.30">
    <property type="match status" value="1"/>
</dbReference>
<evidence type="ECO:0000256" key="2">
    <source>
        <dbReference type="ARBA" id="ARBA00023315"/>
    </source>
</evidence>
<dbReference type="EMBL" id="FRAP01000015">
    <property type="protein sequence ID" value="SHK96468.1"/>
    <property type="molecule type" value="Genomic_DNA"/>
</dbReference>
<dbReference type="PROSITE" id="PS51186">
    <property type="entry name" value="GNAT"/>
    <property type="match status" value="1"/>
</dbReference>
<evidence type="ECO:0000259" key="3">
    <source>
        <dbReference type="PROSITE" id="PS51186"/>
    </source>
</evidence>
<dbReference type="AlphaFoldDB" id="A0A1M6WRX6"/>
<dbReference type="CDD" id="cd04301">
    <property type="entry name" value="NAT_SF"/>
    <property type="match status" value="1"/>
</dbReference>
<keyword evidence="1 4" id="KW-0808">Transferase</keyword>
<gene>
    <name evidence="4" type="ORF">SAMN05443637_11570</name>
</gene>
<dbReference type="InterPro" id="IPR016181">
    <property type="entry name" value="Acyl_CoA_acyltransferase"/>
</dbReference>
<keyword evidence="2" id="KW-0012">Acyltransferase</keyword>
<dbReference type="InterPro" id="IPR000182">
    <property type="entry name" value="GNAT_dom"/>
</dbReference>
<evidence type="ECO:0000256" key="1">
    <source>
        <dbReference type="ARBA" id="ARBA00022679"/>
    </source>
</evidence>
<keyword evidence="5" id="KW-1185">Reference proteome</keyword>
<evidence type="ECO:0000313" key="4">
    <source>
        <dbReference type="EMBL" id="SHK96468.1"/>
    </source>
</evidence>
<dbReference type="OrthoDB" id="70840at2"/>
<dbReference type="PANTHER" id="PTHR43877:SF2">
    <property type="entry name" value="AMINOALKYLPHOSPHONATE N-ACETYLTRANSFERASE-RELATED"/>
    <property type="match status" value="1"/>
</dbReference>
<proteinExistence type="predicted"/>
<dbReference type="GO" id="GO:0016747">
    <property type="term" value="F:acyltransferase activity, transferring groups other than amino-acyl groups"/>
    <property type="evidence" value="ECO:0007669"/>
    <property type="project" value="InterPro"/>
</dbReference>
<evidence type="ECO:0000313" key="5">
    <source>
        <dbReference type="Proteomes" id="UP000184363"/>
    </source>
</evidence>
<dbReference type="SUPFAM" id="SSF55729">
    <property type="entry name" value="Acyl-CoA N-acyltransferases (Nat)"/>
    <property type="match status" value="1"/>
</dbReference>
<dbReference type="InterPro" id="IPR050832">
    <property type="entry name" value="Bact_Acetyltransf"/>
</dbReference>
<protein>
    <submittedName>
        <fullName evidence="4">Acetyltransferase (GNAT) family protein</fullName>
    </submittedName>
</protein>
<dbReference type="Proteomes" id="UP000184363">
    <property type="component" value="Unassembled WGS sequence"/>
</dbReference>
<dbReference type="RefSeq" id="WP_073458539.1">
    <property type="nucleotide sequence ID" value="NZ_CALGVN010000033.1"/>
</dbReference>
<dbReference type="PANTHER" id="PTHR43877">
    <property type="entry name" value="AMINOALKYLPHOSPHONATE N-ACETYLTRANSFERASE-RELATED-RELATED"/>
    <property type="match status" value="1"/>
</dbReference>
<feature type="domain" description="N-acetyltransferase" evidence="3">
    <location>
        <begin position="2"/>
        <end position="161"/>
    </location>
</feature>
<name>A0A1M6WRX6_PSETH</name>
<dbReference type="Pfam" id="PF00583">
    <property type="entry name" value="Acetyltransf_1"/>
    <property type="match status" value="1"/>
</dbReference>
<sequence>MLELRRVPIDHPDARQLINGLFAFYGEVYGGEGDATPVDVAEFSPPRGAFYVGYLDGEPVACGGWRARDHDPADPQVRDGDAEIKRMYVAPGHRGRGFARAVLTALEESAAAAGRTRAILETGSPQTAAIRLYEAAGYTRIPGFGRYRRSPLSRCFAKLLVGARTSVSAEVPRSGAG</sequence>
<organism evidence="4 5">
    <name type="scientific">Pseudonocardia thermophila</name>
    <dbReference type="NCBI Taxonomy" id="1848"/>
    <lineage>
        <taxon>Bacteria</taxon>
        <taxon>Bacillati</taxon>
        <taxon>Actinomycetota</taxon>
        <taxon>Actinomycetes</taxon>
        <taxon>Pseudonocardiales</taxon>
        <taxon>Pseudonocardiaceae</taxon>
        <taxon>Pseudonocardia</taxon>
    </lineage>
</organism>